<name>A0A0F9S935_9ZZZZ</name>
<evidence type="ECO:0000313" key="1">
    <source>
        <dbReference type="EMBL" id="KKN33531.1"/>
    </source>
</evidence>
<accession>A0A0F9S935</accession>
<gene>
    <name evidence="1" type="ORF">LCGC14_0802880</name>
</gene>
<dbReference type="AlphaFoldDB" id="A0A0F9S935"/>
<organism evidence="1">
    <name type="scientific">marine sediment metagenome</name>
    <dbReference type="NCBI Taxonomy" id="412755"/>
    <lineage>
        <taxon>unclassified sequences</taxon>
        <taxon>metagenomes</taxon>
        <taxon>ecological metagenomes</taxon>
    </lineage>
</organism>
<dbReference type="EMBL" id="LAZR01002170">
    <property type="protein sequence ID" value="KKN33531.1"/>
    <property type="molecule type" value="Genomic_DNA"/>
</dbReference>
<sequence>MHFLNKIIKTPILNEPSKNHMNVHRHFYKYSRGDFIGPALKISKTKAKITLRGSHEYEDLILEIVTGSITDPKENFEIKGKLISGSDVNEIFTGLGFNWKLKRSTGQTKNYKAEIIDFTNKNTLLEGIEAFRESSYFLISFNINPSCKVITKKNIPQPSKKKIGEDDVDKRIQFCKGYLNNTEENLRNIIELSLPDFKSEITKDWKSITIFNNYKITDIEVSKNIRDSRLLRIMAIRKGRIFRSIDIDGEIIEKQYSIVV</sequence>
<reference evidence="1" key="1">
    <citation type="journal article" date="2015" name="Nature">
        <title>Complex archaea that bridge the gap between prokaryotes and eukaryotes.</title>
        <authorList>
            <person name="Spang A."/>
            <person name="Saw J.H."/>
            <person name="Jorgensen S.L."/>
            <person name="Zaremba-Niedzwiedzka K."/>
            <person name="Martijn J."/>
            <person name="Lind A.E."/>
            <person name="van Eijk R."/>
            <person name="Schleper C."/>
            <person name="Guy L."/>
            <person name="Ettema T.J."/>
        </authorList>
    </citation>
    <scope>NUCLEOTIDE SEQUENCE</scope>
</reference>
<proteinExistence type="predicted"/>
<comment type="caution">
    <text evidence="1">The sequence shown here is derived from an EMBL/GenBank/DDBJ whole genome shotgun (WGS) entry which is preliminary data.</text>
</comment>
<protein>
    <submittedName>
        <fullName evidence="1">Uncharacterized protein</fullName>
    </submittedName>
</protein>